<organism evidence="1 2">
    <name type="scientific">Thioalkalivibrio versutus</name>
    <dbReference type="NCBI Taxonomy" id="106634"/>
    <lineage>
        <taxon>Bacteria</taxon>
        <taxon>Pseudomonadati</taxon>
        <taxon>Pseudomonadota</taxon>
        <taxon>Gammaproteobacteria</taxon>
        <taxon>Chromatiales</taxon>
        <taxon>Ectothiorhodospiraceae</taxon>
        <taxon>Thioalkalivibrio</taxon>
    </lineage>
</organism>
<accession>A0A0G3G197</accession>
<gene>
    <name evidence="1" type="ORF">TVD_06380</name>
</gene>
<evidence type="ECO:0000313" key="1">
    <source>
        <dbReference type="EMBL" id="AKJ95008.1"/>
    </source>
</evidence>
<name>A0A0G3G197_9GAMM</name>
<sequence>MSSAQDVEAMTKADTAPYVTFSLAEETYAIDVLQVQEVLKVTEIAPVPGVPDYILGIINLRGNVVTVIDARRRMGLDDRESDEASRIVIIDVDNQNVGILVDSVSEVVRISPDSVEPAPEVGNDDSSRFIQGVTSTEEGLTILVDLNRLLSDDEWAQLREL</sequence>
<proteinExistence type="predicted"/>
<dbReference type="GO" id="GO:0006935">
    <property type="term" value="P:chemotaxis"/>
    <property type="evidence" value="ECO:0007669"/>
    <property type="project" value="InterPro"/>
</dbReference>
<dbReference type="GO" id="GO:0005829">
    <property type="term" value="C:cytosol"/>
    <property type="evidence" value="ECO:0007669"/>
    <property type="project" value="TreeGrafter"/>
</dbReference>
<dbReference type="EMBL" id="CP011367">
    <property type="protein sequence ID" value="AKJ95008.1"/>
    <property type="molecule type" value="Genomic_DNA"/>
</dbReference>
<evidence type="ECO:0000313" key="2">
    <source>
        <dbReference type="Proteomes" id="UP000064201"/>
    </source>
</evidence>
<dbReference type="SMART" id="SM00260">
    <property type="entry name" value="CheW"/>
    <property type="match status" value="1"/>
</dbReference>
<dbReference type="InterPro" id="IPR002545">
    <property type="entry name" value="CheW-lke_dom"/>
</dbReference>
<dbReference type="STRING" id="106634.TVD_06380"/>
<dbReference type="Gene3D" id="2.40.50.180">
    <property type="entry name" value="CheA-289, Domain 4"/>
    <property type="match status" value="1"/>
</dbReference>
<dbReference type="AlphaFoldDB" id="A0A0G3G197"/>
<dbReference type="KEGG" id="tvr:TVD_06380"/>
<dbReference type="InterPro" id="IPR036061">
    <property type="entry name" value="CheW-like_dom_sf"/>
</dbReference>
<dbReference type="PANTHER" id="PTHR22617:SF23">
    <property type="entry name" value="CHEMOTAXIS PROTEIN CHEW"/>
    <property type="match status" value="1"/>
</dbReference>
<dbReference type="Proteomes" id="UP000064201">
    <property type="component" value="Chromosome"/>
</dbReference>
<dbReference type="GO" id="GO:0007165">
    <property type="term" value="P:signal transduction"/>
    <property type="evidence" value="ECO:0007669"/>
    <property type="project" value="InterPro"/>
</dbReference>
<dbReference type="PATRIC" id="fig|106634.4.peg.1304"/>
<protein>
    <submittedName>
        <fullName evidence="1">Chemotaxis protein CheW</fullName>
    </submittedName>
</protein>
<dbReference type="Pfam" id="PF01584">
    <property type="entry name" value="CheW"/>
    <property type="match status" value="1"/>
</dbReference>
<dbReference type="PANTHER" id="PTHR22617">
    <property type="entry name" value="CHEMOTAXIS SENSOR HISTIDINE KINASE-RELATED"/>
    <property type="match status" value="1"/>
</dbReference>
<dbReference type="FunFam" id="2.40.50.180:FF:000001">
    <property type="entry name" value="Chemotaxis protein CheW"/>
    <property type="match status" value="1"/>
</dbReference>
<reference evidence="1 2" key="1">
    <citation type="submission" date="2015-04" db="EMBL/GenBank/DDBJ databases">
        <title>Complete Sequence for the Genome of the Thioalkalivibrio versutus D301.</title>
        <authorList>
            <person name="Mu T."/>
            <person name="Zhou J."/>
            <person name="Xu X."/>
        </authorList>
    </citation>
    <scope>NUCLEOTIDE SEQUENCE [LARGE SCALE GENOMIC DNA]</scope>
    <source>
        <strain evidence="1 2">D301</strain>
    </source>
</reference>
<dbReference type="Gene3D" id="2.30.30.40">
    <property type="entry name" value="SH3 Domains"/>
    <property type="match status" value="1"/>
</dbReference>
<dbReference type="InterPro" id="IPR039315">
    <property type="entry name" value="CheW"/>
</dbReference>
<keyword evidence="2" id="KW-1185">Reference proteome</keyword>
<dbReference type="SUPFAM" id="SSF50341">
    <property type="entry name" value="CheW-like"/>
    <property type="match status" value="1"/>
</dbReference>
<dbReference type="PROSITE" id="PS50851">
    <property type="entry name" value="CHEW"/>
    <property type="match status" value="1"/>
</dbReference>
<dbReference type="CDD" id="cd00732">
    <property type="entry name" value="CheW"/>
    <property type="match status" value="1"/>
</dbReference>